<feature type="transmembrane region" description="Helical" evidence="1">
    <location>
        <begin position="65"/>
        <end position="85"/>
    </location>
</feature>
<feature type="transmembrane region" description="Helical" evidence="1">
    <location>
        <begin position="136"/>
        <end position="155"/>
    </location>
</feature>
<keyword evidence="1" id="KW-0812">Transmembrane</keyword>
<name>A0A397FK24_APHAT</name>
<dbReference type="AlphaFoldDB" id="A0A397FK24"/>
<reference evidence="4 5" key="1">
    <citation type="submission" date="2018-08" db="EMBL/GenBank/DDBJ databases">
        <title>Aphanomyces genome sequencing and annotation.</title>
        <authorList>
            <person name="Minardi D."/>
            <person name="Oidtmann B."/>
            <person name="Van Der Giezen M."/>
            <person name="Studholme D.J."/>
        </authorList>
    </citation>
    <scope>NUCLEOTIDE SEQUENCE [LARGE SCALE GENOMIC DNA]</scope>
    <source>
        <strain evidence="2 4">197901</strain>
        <strain evidence="3 5">FDL457</strain>
    </source>
</reference>
<gene>
    <name evidence="3" type="ORF">DYB26_013339</name>
    <name evidence="2" type="ORF">DYB31_011773</name>
</gene>
<protein>
    <submittedName>
        <fullName evidence="2">Uncharacterized protein</fullName>
    </submittedName>
</protein>
<keyword evidence="1" id="KW-1133">Transmembrane helix</keyword>
<feature type="non-terminal residue" evidence="2">
    <location>
        <position position="1"/>
    </location>
</feature>
<dbReference type="EMBL" id="QUTE01007038">
    <property type="protein sequence ID" value="RHZ30731.1"/>
    <property type="molecule type" value="Genomic_DNA"/>
</dbReference>
<dbReference type="EMBL" id="QUTF01006375">
    <property type="protein sequence ID" value="RHZ40618.1"/>
    <property type="molecule type" value="Genomic_DNA"/>
</dbReference>
<evidence type="ECO:0000313" key="2">
    <source>
        <dbReference type="EMBL" id="RHZ30731.1"/>
    </source>
</evidence>
<dbReference type="PANTHER" id="PTHR37067:SF3">
    <property type="entry name" value="PX DOMAIN-CONTAINING PROTEIN"/>
    <property type="match status" value="1"/>
</dbReference>
<dbReference type="Proteomes" id="UP000286510">
    <property type="component" value="Unassembled WGS sequence"/>
</dbReference>
<sequence length="231" mass="24996">QFIVTTFVIVELAEVGNEGITYGLLTTVSNLPLVFGPVVANVIFGQFKVDNVYIEADSADARTQVAYTYLIYYSTTIFACVWVVLMPSQKAHVHELKVTGGKSPVIGGLVLFGCTAAMLWSVVVGILGVFQSTNCLVIAGGSGFIVLCTCFGVGFTTTTFNDAWDVLPRGYNNLHAFSGGLASVVANTTAVESDFSILKLELEEFRSCMMHLSLEGIFQAKQRRLLMSLLH</sequence>
<dbReference type="PANTHER" id="PTHR37067">
    <property type="entry name" value="PX DOMAIN-CONTAINING PROTEIN"/>
    <property type="match status" value="1"/>
</dbReference>
<feature type="transmembrane region" description="Helical" evidence="1">
    <location>
        <begin position="20"/>
        <end position="44"/>
    </location>
</feature>
<keyword evidence="1" id="KW-0472">Membrane</keyword>
<evidence type="ECO:0000313" key="4">
    <source>
        <dbReference type="Proteomes" id="UP000266196"/>
    </source>
</evidence>
<feature type="transmembrane region" description="Helical" evidence="1">
    <location>
        <begin position="105"/>
        <end position="129"/>
    </location>
</feature>
<dbReference type="Proteomes" id="UP000266196">
    <property type="component" value="Unassembled WGS sequence"/>
</dbReference>
<organism evidence="2 4">
    <name type="scientific">Aphanomyces astaci</name>
    <name type="common">Crayfish plague agent</name>
    <dbReference type="NCBI Taxonomy" id="112090"/>
    <lineage>
        <taxon>Eukaryota</taxon>
        <taxon>Sar</taxon>
        <taxon>Stramenopiles</taxon>
        <taxon>Oomycota</taxon>
        <taxon>Saprolegniomycetes</taxon>
        <taxon>Saprolegniales</taxon>
        <taxon>Verrucalvaceae</taxon>
        <taxon>Aphanomyces</taxon>
    </lineage>
</organism>
<proteinExistence type="predicted"/>
<evidence type="ECO:0000256" key="1">
    <source>
        <dbReference type="SAM" id="Phobius"/>
    </source>
</evidence>
<accession>A0A397FK24</accession>
<comment type="caution">
    <text evidence="2">The sequence shown here is derived from an EMBL/GenBank/DDBJ whole genome shotgun (WGS) entry which is preliminary data.</text>
</comment>
<evidence type="ECO:0000313" key="5">
    <source>
        <dbReference type="Proteomes" id="UP000286510"/>
    </source>
</evidence>
<dbReference type="VEuPathDB" id="FungiDB:H257_18066"/>
<evidence type="ECO:0000313" key="3">
    <source>
        <dbReference type="EMBL" id="RHZ40618.1"/>
    </source>
</evidence>